<evidence type="ECO:0000313" key="4">
    <source>
        <dbReference type="EMBL" id="VAW09628.1"/>
    </source>
</evidence>
<dbReference type="Gene3D" id="3.40.50.2300">
    <property type="match status" value="1"/>
</dbReference>
<dbReference type="PROSITE" id="PS50110">
    <property type="entry name" value="RESPONSE_REGULATORY"/>
    <property type="match status" value="1"/>
</dbReference>
<dbReference type="InterPro" id="IPR011006">
    <property type="entry name" value="CheY-like_superfamily"/>
</dbReference>
<dbReference type="CDD" id="cd00156">
    <property type="entry name" value="REC"/>
    <property type="match status" value="1"/>
</dbReference>
<dbReference type="SUPFAM" id="SSF52172">
    <property type="entry name" value="CheY-like"/>
    <property type="match status" value="1"/>
</dbReference>
<name>A0A3B0SVS8_9ZZZZ</name>
<organism evidence="4">
    <name type="scientific">hydrothermal vent metagenome</name>
    <dbReference type="NCBI Taxonomy" id="652676"/>
    <lineage>
        <taxon>unclassified sequences</taxon>
        <taxon>metagenomes</taxon>
        <taxon>ecological metagenomes</taxon>
    </lineage>
</organism>
<accession>A0A3B0SVS8</accession>
<sequence>MAADGMQGQRIARTENPDAIIIDYQMPGGNGLLIAERIKQSAATSHIPILMLTGTQIEDLDVRATRAGIERVLNKVNLSESHLVRVVESAINGALEPVRNVDALFSSFRQ</sequence>
<evidence type="ECO:0000259" key="3">
    <source>
        <dbReference type="PROSITE" id="PS50110"/>
    </source>
</evidence>
<evidence type="ECO:0000256" key="1">
    <source>
        <dbReference type="ARBA" id="ARBA00022553"/>
    </source>
</evidence>
<dbReference type="GO" id="GO:0000160">
    <property type="term" value="P:phosphorelay signal transduction system"/>
    <property type="evidence" value="ECO:0007669"/>
    <property type="project" value="UniProtKB-KW"/>
</dbReference>
<keyword evidence="2" id="KW-0902">Two-component regulatory system</keyword>
<evidence type="ECO:0000256" key="2">
    <source>
        <dbReference type="ARBA" id="ARBA00023012"/>
    </source>
</evidence>
<protein>
    <recommendedName>
        <fullName evidence="3">Response regulatory domain-containing protein</fullName>
    </recommendedName>
</protein>
<dbReference type="PANTHER" id="PTHR44591">
    <property type="entry name" value="STRESS RESPONSE REGULATOR PROTEIN 1"/>
    <property type="match status" value="1"/>
</dbReference>
<feature type="domain" description="Response regulatory" evidence="3">
    <location>
        <begin position="1"/>
        <end position="90"/>
    </location>
</feature>
<dbReference type="AlphaFoldDB" id="A0A3B0SVS8"/>
<dbReference type="InterPro" id="IPR050595">
    <property type="entry name" value="Bact_response_regulator"/>
</dbReference>
<dbReference type="InterPro" id="IPR001789">
    <property type="entry name" value="Sig_transdc_resp-reg_receiver"/>
</dbReference>
<keyword evidence="1" id="KW-0597">Phosphoprotein</keyword>
<gene>
    <name evidence="4" type="ORF">MNBD_ACTINO02-2943</name>
</gene>
<dbReference type="Pfam" id="PF00072">
    <property type="entry name" value="Response_reg"/>
    <property type="match status" value="1"/>
</dbReference>
<reference evidence="4" key="1">
    <citation type="submission" date="2018-06" db="EMBL/GenBank/DDBJ databases">
        <authorList>
            <person name="Zhirakovskaya E."/>
        </authorList>
    </citation>
    <scope>NUCLEOTIDE SEQUENCE</scope>
</reference>
<dbReference type="EMBL" id="UOEK01000619">
    <property type="protein sequence ID" value="VAW09628.1"/>
    <property type="molecule type" value="Genomic_DNA"/>
</dbReference>
<proteinExistence type="predicted"/>
<dbReference type="PANTHER" id="PTHR44591:SF14">
    <property type="entry name" value="PROTEIN PILG"/>
    <property type="match status" value="1"/>
</dbReference>